<reference evidence="10 11" key="1">
    <citation type="submission" date="2020-04" db="EMBL/GenBank/DDBJ databases">
        <title>Perkinsus olseni comparative genomics.</title>
        <authorList>
            <person name="Bogema D.R."/>
        </authorList>
    </citation>
    <scope>NUCLEOTIDE SEQUENCE [LARGE SCALE GENOMIC DNA]</scope>
    <source>
        <strain evidence="10">00978-12</strain>
    </source>
</reference>
<dbReference type="Gene3D" id="3.20.20.70">
    <property type="entry name" value="Aldolase class I"/>
    <property type="match status" value="1"/>
</dbReference>
<dbReference type="Pfam" id="PF00274">
    <property type="entry name" value="Glycolytic"/>
    <property type="match status" value="1"/>
</dbReference>
<evidence type="ECO:0000256" key="7">
    <source>
        <dbReference type="ARBA" id="ARBA00023270"/>
    </source>
</evidence>
<evidence type="ECO:0000256" key="3">
    <source>
        <dbReference type="ARBA" id="ARBA00010387"/>
    </source>
</evidence>
<name>A0A7J6PGE3_PEROL</name>
<dbReference type="PROSITE" id="PS00158">
    <property type="entry name" value="ALDOLASE_CLASS_I"/>
    <property type="match status" value="1"/>
</dbReference>
<evidence type="ECO:0000256" key="4">
    <source>
        <dbReference type="ARBA" id="ARBA00013068"/>
    </source>
</evidence>
<dbReference type="EC" id="4.1.2.13" evidence="4 8"/>
<evidence type="ECO:0000256" key="2">
    <source>
        <dbReference type="ARBA" id="ARBA00004714"/>
    </source>
</evidence>
<evidence type="ECO:0000313" key="10">
    <source>
        <dbReference type="EMBL" id="KAF4694997.1"/>
    </source>
</evidence>
<dbReference type="NCBIfam" id="NF033379">
    <property type="entry name" value="FrucBisAld_I"/>
    <property type="match status" value="1"/>
</dbReference>
<dbReference type="SUPFAM" id="SSF51569">
    <property type="entry name" value="Aldolase"/>
    <property type="match status" value="1"/>
</dbReference>
<protein>
    <recommendedName>
        <fullName evidence="4 8">Fructose-bisphosphate aldolase</fullName>
        <ecNumber evidence="4 8">4.1.2.13</ecNumber>
    </recommendedName>
</protein>
<comment type="caution">
    <text evidence="10">The sequence shown here is derived from an EMBL/GenBank/DDBJ whole genome shotgun (WGS) entry which is preliminary data.</text>
</comment>
<dbReference type="GO" id="GO:0006096">
    <property type="term" value="P:glycolytic process"/>
    <property type="evidence" value="ECO:0007669"/>
    <property type="project" value="UniProtKB-UniPathway"/>
</dbReference>
<dbReference type="OrthoDB" id="36455at2759"/>
<dbReference type="Proteomes" id="UP000541610">
    <property type="component" value="Unassembled WGS sequence"/>
</dbReference>
<dbReference type="FunFam" id="3.20.20.70:FF:000140">
    <property type="entry name" value="Fructose-bisphosphate aldolase"/>
    <property type="match status" value="1"/>
</dbReference>
<evidence type="ECO:0000256" key="1">
    <source>
        <dbReference type="ARBA" id="ARBA00000441"/>
    </source>
</evidence>
<dbReference type="AlphaFoldDB" id="A0A7J6PGE3"/>
<comment type="pathway">
    <text evidence="2 9">Carbohydrate degradation; glycolysis; D-glyceraldehyde 3-phosphate and glycerone phosphate from D-glucose: step 4/4.</text>
</comment>
<dbReference type="CDD" id="cd00948">
    <property type="entry name" value="FBP_aldolase_I_a"/>
    <property type="match status" value="1"/>
</dbReference>
<evidence type="ECO:0000256" key="6">
    <source>
        <dbReference type="ARBA" id="ARBA00023239"/>
    </source>
</evidence>
<dbReference type="UniPathway" id="UPA00109">
    <property type="reaction ID" value="UER00183"/>
</dbReference>
<comment type="catalytic activity">
    <reaction evidence="1 8">
        <text>beta-D-fructose 1,6-bisphosphate = D-glyceraldehyde 3-phosphate + dihydroxyacetone phosphate</text>
        <dbReference type="Rhea" id="RHEA:14729"/>
        <dbReference type="ChEBI" id="CHEBI:32966"/>
        <dbReference type="ChEBI" id="CHEBI:57642"/>
        <dbReference type="ChEBI" id="CHEBI:59776"/>
        <dbReference type="EC" id="4.1.2.13"/>
    </reaction>
</comment>
<dbReference type="InterPro" id="IPR013785">
    <property type="entry name" value="Aldolase_TIM"/>
</dbReference>
<dbReference type="GO" id="GO:0004332">
    <property type="term" value="F:fructose-bisphosphate aldolase activity"/>
    <property type="evidence" value="ECO:0007669"/>
    <property type="project" value="UniProtKB-EC"/>
</dbReference>
<gene>
    <name evidence="10" type="ORF">FOZ60_006120</name>
</gene>
<organism evidence="10 11">
    <name type="scientific">Perkinsus olseni</name>
    <name type="common">Perkinsus atlanticus</name>
    <dbReference type="NCBI Taxonomy" id="32597"/>
    <lineage>
        <taxon>Eukaryota</taxon>
        <taxon>Sar</taxon>
        <taxon>Alveolata</taxon>
        <taxon>Perkinsozoa</taxon>
        <taxon>Perkinsea</taxon>
        <taxon>Perkinsida</taxon>
        <taxon>Perkinsidae</taxon>
        <taxon>Perkinsus</taxon>
    </lineage>
</organism>
<evidence type="ECO:0000256" key="8">
    <source>
        <dbReference type="RuleBase" id="RU003994"/>
    </source>
</evidence>
<evidence type="ECO:0000256" key="5">
    <source>
        <dbReference type="ARBA" id="ARBA00023152"/>
    </source>
</evidence>
<accession>A0A7J6PGE3</accession>
<keyword evidence="6 8" id="KW-0456">Lyase</keyword>
<sequence length="429" mass="46653">MKEHWRRIGTDLLNLRKISTKPLNLAGDIQVAESGICVSNSLGGVKRGTATVAENFERLCQVNHTSINMPYTTGYKYESELIATANAICAAGKGILAADESTGTIKKRFDGAGIVNTEENRAAYRSLLFTTPGLGEYISGAILYEETLFQKNAEGIEMVELLKKQNIIPGIKVDKGLTILAGTDGETSTMGLDGLAERCQKYYAQGARFAKWRTVLKIDEAKHMPTQLSIEETAHNLARYASICQENGLVPIVEPEILQDGVHTIETDAYVTERVLTAVFKALNDNHILLEGCLLKPNMVTAGAECPVRPTSEEIARLTVRTLARTVPPALVGVTFLSGGQSEEMASVNLNAMNVLPKERRPWALTFSYGRALQASTIKTWSGKAENTKAAQAVLLARAKANSEAQLGKYQGSSDATANESNYVKNYVY</sequence>
<proteinExistence type="inferred from homology"/>
<keyword evidence="5 8" id="KW-0324">Glycolysis</keyword>
<comment type="similarity">
    <text evidence="3 8">Belongs to the class I fructose-bisphosphate aldolase family.</text>
</comment>
<evidence type="ECO:0000256" key="9">
    <source>
        <dbReference type="RuleBase" id="RU004257"/>
    </source>
</evidence>
<evidence type="ECO:0000313" key="11">
    <source>
        <dbReference type="Proteomes" id="UP000541610"/>
    </source>
</evidence>
<keyword evidence="7" id="KW-0704">Schiff base</keyword>
<dbReference type="InterPro" id="IPR000741">
    <property type="entry name" value="FBA_I"/>
</dbReference>
<dbReference type="EMBL" id="JABANP010000025">
    <property type="protein sequence ID" value="KAF4694997.1"/>
    <property type="molecule type" value="Genomic_DNA"/>
</dbReference>
<dbReference type="PANTHER" id="PTHR11627">
    <property type="entry name" value="FRUCTOSE-BISPHOSPHATE ALDOLASE"/>
    <property type="match status" value="1"/>
</dbReference>
<dbReference type="InterPro" id="IPR029768">
    <property type="entry name" value="Aldolase_I_AS"/>
</dbReference>